<comment type="caution">
    <text evidence="3">The sequence shown here is derived from an EMBL/GenBank/DDBJ whole genome shotgun (WGS) entry which is preliminary data.</text>
</comment>
<dbReference type="PROSITE" id="PS50943">
    <property type="entry name" value="HTH_CROC1"/>
    <property type="match status" value="1"/>
</dbReference>
<evidence type="ECO:0000256" key="1">
    <source>
        <dbReference type="ARBA" id="ARBA00023125"/>
    </source>
</evidence>
<dbReference type="Pfam" id="PF01381">
    <property type="entry name" value="HTH_3"/>
    <property type="match status" value="1"/>
</dbReference>
<dbReference type="CDD" id="cd00093">
    <property type="entry name" value="HTH_XRE"/>
    <property type="match status" value="1"/>
</dbReference>
<evidence type="ECO:0000313" key="3">
    <source>
        <dbReference type="EMBL" id="GFE65095.1"/>
    </source>
</evidence>
<dbReference type="PANTHER" id="PTHR46797">
    <property type="entry name" value="HTH-TYPE TRANSCRIPTIONAL REGULATOR"/>
    <property type="match status" value="1"/>
</dbReference>
<name>A0A6N6JG38_9RHOB</name>
<feature type="domain" description="HTH cro/C1-type" evidence="2">
    <location>
        <begin position="24"/>
        <end position="78"/>
    </location>
</feature>
<keyword evidence="4" id="KW-1185">Reference proteome</keyword>
<dbReference type="AlphaFoldDB" id="A0A6N6JG38"/>
<sequence>MPFPDRVRMERKNQALIAAYARTLREKRKAANLSQEELAFRTDLSMSYISFLETCRRQPTLTVMDAICRELGIPLAEFVSDVERAAVTHSAIKGA</sequence>
<protein>
    <recommendedName>
        <fullName evidence="2">HTH cro/C1-type domain-containing protein</fullName>
    </recommendedName>
</protein>
<dbReference type="InterPro" id="IPR010982">
    <property type="entry name" value="Lambda_DNA-bd_dom_sf"/>
</dbReference>
<dbReference type="GO" id="GO:0005829">
    <property type="term" value="C:cytosol"/>
    <property type="evidence" value="ECO:0007669"/>
    <property type="project" value="TreeGrafter"/>
</dbReference>
<dbReference type="InterPro" id="IPR001387">
    <property type="entry name" value="Cro/C1-type_HTH"/>
</dbReference>
<evidence type="ECO:0000313" key="4">
    <source>
        <dbReference type="Proteomes" id="UP000436822"/>
    </source>
</evidence>
<dbReference type="Gene3D" id="1.10.260.40">
    <property type="entry name" value="lambda repressor-like DNA-binding domains"/>
    <property type="match status" value="1"/>
</dbReference>
<dbReference type="GO" id="GO:0003700">
    <property type="term" value="F:DNA-binding transcription factor activity"/>
    <property type="evidence" value="ECO:0007669"/>
    <property type="project" value="TreeGrafter"/>
</dbReference>
<gene>
    <name evidence="3" type="ORF">KIN_21690</name>
</gene>
<dbReference type="InterPro" id="IPR050807">
    <property type="entry name" value="TransReg_Diox_bact_type"/>
</dbReference>
<evidence type="ECO:0000259" key="2">
    <source>
        <dbReference type="PROSITE" id="PS50943"/>
    </source>
</evidence>
<keyword evidence="1" id="KW-0238">DNA-binding</keyword>
<dbReference type="EMBL" id="BLJE01000002">
    <property type="protein sequence ID" value="GFE65095.1"/>
    <property type="molecule type" value="Genomic_DNA"/>
</dbReference>
<organism evidence="3 4">
    <name type="scientific">Litoreibacter roseus</name>
    <dbReference type="NCBI Taxonomy" id="2601869"/>
    <lineage>
        <taxon>Bacteria</taxon>
        <taxon>Pseudomonadati</taxon>
        <taxon>Pseudomonadota</taxon>
        <taxon>Alphaproteobacteria</taxon>
        <taxon>Rhodobacterales</taxon>
        <taxon>Roseobacteraceae</taxon>
        <taxon>Litoreibacter</taxon>
    </lineage>
</organism>
<dbReference type="GO" id="GO:0003677">
    <property type="term" value="F:DNA binding"/>
    <property type="evidence" value="ECO:0007669"/>
    <property type="project" value="UniProtKB-KW"/>
</dbReference>
<proteinExistence type="predicted"/>
<reference evidence="3 4" key="1">
    <citation type="submission" date="2019-12" db="EMBL/GenBank/DDBJ databases">
        <title>Litoreibacter badius sp. nov., a novel bacteriochlorophyll a-containing bacterium in the genus Litoreibacter.</title>
        <authorList>
            <person name="Kanamuro M."/>
            <person name="Takabe Y."/>
            <person name="Mori K."/>
            <person name="Takaichi S."/>
            <person name="Hanada S."/>
        </authorList>
    </citation>
    <scope>NUCLEOTIDE SEQUENCE [LARGE SCALE GENOMIC DNA]</scope>
    <source>
        <strain evidence="3 4">K6</strain>
    </source>
</reference>
<dbReference type="SMART" id="SM00530">
    <property type="entry name" value="HTH_XRE"/>
    <property type="match status" value="1"/>
</dbReference>
<dbReference type="SUPFAM" id="SSF47413">
    <property type="entry name" value="lambda repressor-like DNA-binding domains"/>
    <property type="match status" value="1"/>
</dbReference>
<dbReference type="PANTHER" id="PTHR46797:SF1">
    <property type="entry name" value="METHYLPHOSPHONATE SYNTHASE"/>
    <property type="match status" value="1"/>
</dbReference>
<accession>A0A6N6JG38</accession>
<dbReference type="Proteomes" id="UP000436822">
    <property type="component" value="Unassembled WGS sequence"/>
</dbReference>